<proteinExistence type="predicted"/>
<reference evidence="2 3" key="1">
    <citation type="submission" date="2016-10" db="EMBL/GenBank/DDBJ databases">
        <authorList>
            <person name="de Groot N.N."/>
        </authorList>
    </citation>
    <scope>NUCLEOTIDE SEQUENCE [LARGE SCALE GENOMIC DNA]</scope>
    <source>
        <strain evidence="2 3">DSM 43357</strain>
    </source>
</reference>
<sequence length="50" mass="5754">MTRHYRRITRDRIYEADSEADSEAAFEADSDADSDAAFVQPLRPARPARR</sequence>
<accession>A0A1H7RS68</accession>
<organism evidence="2 3">
    <name type="scientific">Nonomuraea pusilla</name>
    <dbReference type="NCBI Taxonomy" id="46177"/>
    <lineage>
        <taxon>Bacteria</taxon>
        <taxon>Bacillati</taxon>
        <taxon>Actinomycetota</taxon>
        <taxon>Actinomycetes</taxon>
        <taxon>Streptosporangiales</taxon>
        <taxon>Streptosporangiaceae</taxon>
        <taxon>Nonomuraea</taxon>
    </lineage>
</organism>
<feature type="region of interest" description="Disordered" evidence="1">
    <location>
        <begin position="18"/>
        <end position="50"/>
    </location>
</feature>
<protein>
    <submittedName>
        <fullName evidence="2">Uncharacterized protein</fullName>
    </submittedName>
</protein>
<evidence type="ECO:0000313" key="2">
    <source>
        <dbReference type="EMBL" id="SEL63063.1"/>
    </source>
</evidence>
<dbReference type="Proteomes" id="UP000198953">
    <property type="component" value="Unassembled WGS sequence"/>
</dbReference>
<evidence type="ECO:0000313" key="3">
    <source>
        <dbReference type="Proteomes" id="UP000198953"/>
    </source>
</evidence>
<keyword evidence="3" id="KW-1185">Reference proteome</keyword>
<dbReference type="STRING" id="46177.SAMN05660976_02896"/>
<dbReference type="RefSeq" id="WP_177227343.1">
    <property type="nucleotide sequence ID" value="NZ_FOBF01000006.1"/>
</dbReference>
<gene>
    <name evidence="2" type="ORF">SAMN05660976_02896</name>
</gene>
<dbReference type="EMBL" id="FOBF01000006">
    <property type="protein sequence ID" value="SEL63063.1"/>
    <property type="molecule type" value="Genomic_DNA"/>
</dbReference>
<evidence type="ECO:0000256" key="1">
    <source>
        <dbReference type="SAM" id="MobiDB-lite"/>
    </source>
</evidence>
<feature type="compositionally biased region" description="Acidic residues" evidence="1">
    <location>
        <begin position="18"/>
        <end position="34"/>
    </location>
</feature>
<name>A0A1H7RS68_9ACTN</name>
<dbReference type="AlphaFoldDB" id="A0A1H7RS68"/>